<dbReference type="Gene3D" id="3.10.129.10">
    <property type="entry name" value="Hotdog Thioesterase"/>
    <property type="match status" value="1"/>
</dbReference>
<dbReference type="InterPro" id="IPR027961">
    <property type="entry name" value="DUF4442"/>
</dbReference>
<gene>
    <name evidence="1" type="ORF">BCR44DRAFT_1499117</name>
</gene>
<keyword evidence="2" id="KW-1185">Reference proteome</keyword>
<comment type="caution">
    <text evidence="1">The sequence shown here is derived from an EMBL/GenBank/DDBJ whole genome shotgun (WGS) entry which is preliminary data.</text>
</comment>
<dbReference type="SUPFAM" id="SSF54637">
    <property type="entry name" value="Thioesterase/thiol ester dehydrase-isomerase"/>
    <property type="match status" value="1"/>
</dbReference>
<dbReference type="Proteomes" id="UP000193411">
    <property type="component" value="Unassembled WGS sequence"/>
</dbReference>
<dbReference type="OrthoDB" id="10255641at2759"/>
<evidence type="ECO:0008006" key="3">
    <source>
        <dbReference type="Google" id="ProtNLM"/>
    </source>
</evidence>
<dbReference type="AlphaFoldDB" id="A0A1Y2HNT8"/>
<protein>
    <recommendedName>
        <fullName evidence="3">HotDog domain-containing protein</fullName>
    </recommendedName>
</protein>
<proteinExistence type="predicted"/>
<dbReference type="InterPro" id="IPR029069">
    <property type="entry name" value="HotDog_dom_sf"/>
</dbReference>
<accession>A0A1Y2HNT8</accession>
<evidence type="ECO:0000313" key="1">
    <source>
        <dbReference type="EMBL" id="ORZ36258.1"/>
    </source>
</evidence>
<sequence length="213" mass="23142">MSALSLPSFNAAASAVFAHPLARPAIATTALLAGALGLYLRRVLRDPSPLVTWKSLSALPSWLRRWWFTKLVHLANPFSNTGRVHILSYDFGRASVGVREHRSLRNPYRSIHAAELALLGETAGGLAFLGTLDEKTQRAIPTELNCKYFKKARGYVVAVAQVDTPARDVKGLDAGAEVRVPVVAQIRQGGERGEVLAEVTTVFVLSRKTSKKA</sequence>
<reference evidence="1 2" key="1">
    <citation type="submission" date="2016-07" db="EMBL/GenBank/DDBJ databases">
        <title>Pervasive Adenine N6-methylation of Active Genes in Fungi.</title>
        <authorList>
            <consortium name="DOE Joint Genome Institute"/>
            <person name="Mondo S.J."/>
            <person name="Dannebaum R.O."/>
            <person name="Kuo R.C."/>
            <person name="Labutti K."/>
            <person name="Haridas S."/>
            <person name="Kuo A."/>
            <person name="Salamov A."/>
            <person name="Ahrendt S.R."/>
            <person name="Lipzen A."/>
            <person name="Sullivan W."/>
            <person name="Andreopoulos W.B."/>
            <person name="Clum A."/>
            <person name="Lindquist E."/>
            <person name="Daum C."/>
            <person name="Ramamoorthy G.K."/>
            <person name="Gryganskyi A."/>
            <person name="Culley D."/>
            <person name="Magnuson J.K."/>
            <person name="James T.Y."/>
            <person name="O'Malley M.A."/>
            <person name="Stajich J.E."/>
            <person name="Spatafora J.W."/>
            <person name="Visel A."/>
            <person name="Grigoriev I.V."/>
        </authorList>
    </citation>
    <scope>NUCLEOTIDE SEQUENCE [LARGE SCALE GENOMIC DNA]</scope>
    <source>
        <strain evidence="1 2">PL171</strain>
    </source>
</reference>
<dbReference type="EMBL" id="MCFL01000018">
    <property type="protein sequence ID" value="ORZ36258.1"/>
    <property type="molecule type" value="Genomic_DNA"/>
</dbReference>
<dbReference type="Pfam" id="PF14539">
    <property type="entry name" value="DUF4442"/>
    <property type="match status" value="1"/>
</dbReference>
<name>A0A1Y2HNT8_9FUNG</name>
<organism evidence="1 2">
    <name type="scientific">Catenaria anguillulae PL171</name>
    <dbReference type="NCBI Taxonomy" id="765915"/>
    <lineage>
        <taxon>Eukaryota</taxon>
        <taxon>Fungi</taxon>
        <taxon>Fungi incertae sedis</taxon>
        <taxon>Blastocladiomycota</taxon>
        <taxon>Blastocladiomycetes</taxon>
        <taxon>Blastocladiales</taxon>
        <taxon>Catenariaceae</taxon>
        <taxon>Catenaria</taxon>
    </lineage>
</organism>
<evidence type="ECO:0000313" key="2">
    <source>
        <dbReference type="Proteomes" id="UP000193411"/>
    </source>
</evidence>